<accession>A0A1I2QRB1</accession>
<dbReference type="AlphaFoldDB" id="A0A1I2QRB1"/>
<dbReference type="Gene3D" id="3.30.565.40">
    <property type="entry name" value="Fervidobacterium nodosum Rt17-B1 like"/>
    <property type="match status" value="1"/>
</dbReference>
<name>A0A1I2QRB1_9BACI</name>
<dbReference type="Gene3D" id="3.90.640.20">
    <property type="entry name" value="Heat-shock cognate protein, ATPase"/>
    <property type="match status" value="1"/>
</dbReference>
<gene>
    <name evidence="2" type="ORF">SAMN05216353_13336</name>
</gene>
<dbReference type="InterPro" id="IPR037126">
    <property type="entry name" value="PdaC/RsiV-like_sf"/>
</dbReference>
<proteinExistence type="predicted"/>
<evidence type="ECO:0000313" key="3">
    <source>
        <dbReference type="Proteomes" id="UP000198897"/>
    </source>
</evidence>
<dbReference type="Proteomes" id="UP000198897">
    <property type="component" value="Unassembled WGS sequence"/>
</dbReference>
<evidence type="ECO:0000259" key="1">
    <source>
        <dbReference type="Pfam" id="PF11738"/>
    </source>
</evidence>
<dbReference type="RefSeq" id="WP_089753264.1">
    <property type="nucleotide sequence ID" value="NZ_FOOG01000033.1"/>
</dbReference>
<reference evidence="3" key="1">
    <citation type="submission" date="2016-10" db="EMBL/GenBank/DDBJ databases">
        <authorList>
            <person name="Varghese N."/>
            <person name="Submissions S."/>
        </authorList>
    </citation>
    <scope>NUCLEOTIDE SEQUENCE [LARGE SCALE GENOMIC DNA]</scope>
    <source>
        <strain evidence="3">FP5</strain>
    </source>
</reference>
<dbReference type="OrthoDB" id="5637at2"/>
<keyword evidence="3" id="KW-1185">Reference proteome</keyword>
<dbReference type="Pfam" id="PF11738">
    <property type="entry name" value="DUF3298"/>
    <property type="match status" value="1"/>
</dbReference>
<evidence type="ECO:0000313" key="2">
    <source>
        <dbReference type="EMBL" id="SFG30848.1"/>
    </source>
</evidence>
<organism evidence="2 3">
    <name type="scientific">Halobacillus alkaliphilus</name>
    <dbReference type="NCBI Taxonomy" id="396056"/>
    <lineage>
        <taxon>Bacteria</taxon>
        <taxon>Bacillati</taxon>
        <taxon>Bacillota</taxon>
        <taxon>Bacilli</taxon>
        <taxon>Bacillales</taxon>
        <taxon>Bacillaceae</taxon>
        <taxon>Halobacillus</taxon>
    </lineage>
</organism>
<dbReference type="EMBL" id="FOOG01000033">
    <property type="protein sequence ID" value="SFG30848.1"/>
    <property type="molecule type" value="Genomic_DNA"/>
</dbReference>
<dbReference type="InterPro" id="IPR021729">
    <property type="entry name" value="DUF3298"/>
</dbReference>
<protein>
    <recommendedName>
        <fullName evidence="1">DUF3298 domain-containing protein</fullName>
    </recommendedName>
</protein>
<feature type="domain" description="DUF3298" evidence="1">
    <location>
        <begin position="143"/>
        <end position="204"/>
    </location>
</feature>
<sequence>MKQVWIIIIAAMFIVSGSNIGEAKSHYKIKHKDQITTDWEIHVDYPIFDQLEDKDLQQEVNTRIVQKLEDTFRDVQRGASDLMGMPVLYYEETGVYREKDLYSVVMTSHISRGEQYNSTVTSVNFENKDHGKVVPLNKMVDMEKLNQRVQKVIAQEPDTYNKEKFTKVRDNTAFYVADDELFLIFNKYEIAAGVHGTPEIQVPLNGIELEQADETNAPFPSFTLNHPQTIQAKNS</sequence>